<dbReference type="RefSeq" id="WP_077589224.1">
    <property type="nucleotide sequence ID" value="NZ_CP019640.1"/>
</dbReference>
<feature type="transmembrane region" description="Helical" evidence="1">
    <location>
        <begin position="34"/>
        <end position="58"/>
    </location>
</feature>
<dbReference type="OrthoDB" id="2643649at2"/>
<keyword evidence="1" id="KW-1133">Transmembrane helix</keyword>
<evidence type="ECO:0000313" key="3">
    <source>
        <dbReference type="Proteomes" id="UP000188184"/>
    </source>
</evidence>
<proteinExistence type="predicted"/>
<gene>
    <name evidence="2" type="ORF">B0X71_09760</name>
</gene>
<reference evidence="2 3" key="1">
    <citation type="submission" date="2017-02" db="EMBL/GenBank/DDBJ databases">
        <title>The complete genomic sequence of a novel cold adapted crude oil-degrading bacterium Planococcus qaidamina Y42.</title>
        <authorList>
            <person name="Yang R."/>
        </authorList>
    </citation>
    <scope>NUCLEOTIDE SEQUENCE [LARGE SCALE GENOMIC DNA]</scope>
    <source>
        <strain evidence="2 3">Y42</strain>
    </source>
</reference>
<keyword evidence="3" id="KW-1185">Reference proteome</keyword>
<protein>
    <submittedName>
        <fullName evidence="2">Uncharacterized protein</fullName>
    </submittedName>
</protein>
<dbReference type="Proteomes" id="UP000188184">
    <property type="component" value="Chromosome"/>
</dbReference>
<name>A0A1Q2KYX9_9BACL</name>
<keyword evidence="1" id="KW-0472">Membrane</keyword>
<evidence type="ECO:0000313" key="2">
    <source>
        <dbReference type="EMBL" id="AQQ53336.1"/>
    </source>
</evidence>
<keyword evidence="1" id="KW-0812">Transmembrane</keyword>
<sequence length="66" mass="7207">MTKTELAIAVSLIIAGLLCLTMSGGLLFDPGSASFFGTFVQVCLWMGLPLLTVGIVYWRVGWKKKR</sequence>
<dbReference type="KEGG" id="pmar:B0X71_09760"/>
<feature type="transmembrane region" description="Helical" evidence="1">
    <location>
        <begin position="7"/>
        <end position="28"/>
    </location>
</feature>
<evidence type="ECO:0000256" key="1">
    <source>
        <dbReference type="SAM" id="Phobius"/>
    </source>
</evidence>
<organism evidence="2 3">
    <name type="scientific">Planococcus lenghuensis</name>
    <dbReference type="NCBI Taxonomy" id="2213202"/>
    <lineage>
        <taxon>Bacteria</taxon>
        <taxon>Bacillati</taxon>
        <taxon>Bacillota</taxon>
        <taxon>Bacilli</taxon>
        <taxon>Bacillales</taxon>
        <taxon>Caryophanaceae</taxon>
        <taxon>Planococcus</taxon>
    </lineage>
</organism>
<accession>A0A1Q2KYX9</accession>
<dbReference type="AlphaFoldDB" id="A0A1Q2KYX9"/>
<dbReference type="EMBL" id="CP019640">
    <property type="protein sequence ID" value="AQQ53336.1"/>
    <property type="molecule type" value="Genomic_DNA"/>
</dbReference>